<evidence type="ECO:0000313" key="2">
    <source>
        <dbReference type="Proteomes" id="UP000837803"/>
    </source>
</evidence>
<dbReference type="Pfam" id="PF13620">
    <property type="entry name" value="CarboxypepD_reg"/>
    <property type="match status" value="1"/>
</dbReference>
<dbReference type="EMBL" id="CAKLPZ010000005">
    <property type="protein sequence ID" value="CAH1002263.1"/>
    <property type="molecule type" value="Genomic_DNA"/>
</dbReference>
<protein>
    <recommendedName>
        <fullName evidence="3">Carboxypeptidase regulatory-like domain-containing protein</fullName>
    </recommendedName>
</protein>
<dbReference type="InterPro" id="IPR013784">
    <property type="entry name" value="Carb-bd-like_fold"/>
</dbReference>
<organism evidence="1 2">
    <name type="scientific">Neolewinella maritima</name>
    <dbReference type="NCBI Taxonomy" id="1383882"/>
    <lineage>
        <taxon>Bacteria</taxon>
        <taxon>Pseudomonadati</taxon>
        <taxon>Bacteroidota</taxon>
        <taxon>Saprospiria</taxon>
        <taxon>Saprospirales</taxon>
        <taxon>Lewinellaceae</taxon>
        <taxon>Neolewinella</taxon>
    </lineage>
</organism>
<keyword evidence="2" id="KW-1185">Reference proteome</keyword>
<sequence length="111" mass="11750">MPHYTLSLFTWLVVALAVATGCFTSPPMAHTFEGRVIDQTGAPVAEVAVTILDGPGSFPDLASLTDSTGRFTLHELSAGTFTIYLMAPSGKSARRRISVGDRSGVVDVRLP</sequence>
<evidence type="ECO:0000313" key="1">
    <source>
        <dbReference type="EMBL" id="CAH1002263.1"/>
    </source>
</evidence>
<proteinExistence type="predicted"/>
<dbReference type="Gene3D" id="2.60.40.1120">
    <property type="entry name" value="Carboxypeptidase-like, regulatory domain"/>
    <property type="match status" value="1"/>
</dbReference>
<comment type="caution">
    <text evidence="1">The sequence shown here is derived from an EMBL/GenBank/DDBJ whole genome shotgun (WGS) entry which is preliminary data.</text>
</comment>
<reference evidence="1" key="1">
    <citation type="submission" date="2021-12" db="EMBL/GenBank/DDBJ databases">
        <authorList>
            <person name="Rodrigo-Torres L."/>
            <person name="Arahal R. D."/>
            <person name="Lucena T."/>
        </authorList>
    </citation>
    <scope>NUCLEOTIDE SEQUENCE</scope>
    <source>
        <strain evidence="1">CECT 8419</strain>
    </source>
</reference>
<evidence type="ECO:0008006" key="3">
    <source>
        <dbReference type="Google" id="ProtNLM"/>
    </source>
</evidence>
<accession>A0ABM9B4K4</accession>
<gene>
    <name evidence="1" type="ORF">LEM8419_03182</name>
</gene>
<dbReference type="SUPFAM" id="SSF49452">
    <property type="entry name" value="Starch-binding domain-like"/>
    <property type="match status" value="1"/>
</dbReference>
<name>A0ABM9B4K4_9BACT</name>
<dbReference type="Proteomes" id="UP000837803">
    <property type="component" value="Unassembled WGS sequence"/>
</dbReference>